<protein>
    <submittedName>
        <fullName evidence="2">Uncharacterized protein</fullName>
    </submittedName>
</protein>
<keyword evidence="1" id="KW-0472">Membrane</keyword>
<evidence type="ECO:0000256" key="1">
    <source>
        <dbReference type="SAM" id="Phobius"/>
    </source>
</evidence>
<keyword evidence="1" id="KW-1133">Transmembrane helix</keyword>
<accession>A0A6J4TJ07</accession>
<dbReference type="AlphaFoldDB" id="A0A6J4TJ07"/>
<evidence type="ECO:0000313" key="2">
    <source>
        <dbReference type="EMBL" id="CAA9524753.1"/>
    </source>
</evidence>
<sequence length="204" mass="22185">MPPKPRQVRVEQKSALGAMQKLETRTDEELAAETKYRSAAQAILGARAAERYDAKRAREHFRASIAAARPQERLQLRRMAEASLALAERRPDDLKAAAERLGQTPPTNRQLMLLRFMGIVAPPASAGGLARARGILVLLLLVVAILALGWGIVQLVSLPFGGIGAGVSIFWGFLLVCVVLGVMAFIGRRRQKRATEARAANATR</sequence>
<feature type="transmembrane region" description="Helical" evidence="1">
    <location>
        <begin position="163"/>
        <end position="186"/>
    </location>
</feature>
<proteinExistence type="predicted"/>
<name>A0A6J4TJ07_9ACTN</name>
<dbReference type="EMBL" id="CADCVS010000425">
    <property type="protein sequence ID" value="CAA9524753.1"/>
    <property type="molecule type" value="Genomic_DNA"/>
</dbReference>
<organism evidence="2">
    <name type="scientific">uncultured Solirubrobacteraceae bacterium</name>
    <dbReference type="NCBI Taxonomy" id="1162706"/>
    <lineage>
        <taxon>Bacteria</taxon>
        <taxon>Bacillati</taxon>
        <taxon>Actinomycetota</taxon>
        <taxon>Thermoleophilia</taxon>
        <taxon>Solirubrobacterales</taxon>
        <taxon>Solirubrobacteraceae</taxon>
        <taxon>environmental samples</taxon>
    </lineage>
</organism>
<reference evidence="2" key="1">
    <citation type="submission" date="2020-02" db="EMBL/GenBank/DDBJ databases">
        <authorList>
            <person name="Meier V. D."/>
        </authorList>
    </citation>
    <scope>NUCLEOTIDE SEQUENCE</scope>
    <source>
        <strain evidence="2">AVDCRST_MAG30</strain>
    </source>
</reference>
<keyword evidence="1" id="KW-0812">Transmembrane</keyword>
<feature type="transmembrane region" description="Helical" evidence="1">
    <location>
        <begin position="135"/>
        <end position="157"/>
    </location>
</feature>
<gene>
    <name evidence="2" type="ORF">AVDCRST_MAG30-3282</name>
</gene>